<dbReference type="EMBL" id="NHYE01004881">
    <property type="protein sequence ID" value="PPQ81320.1"/>
    <property type="molecule type" value="Genomic_DNA"/>
</dbReference>
<keyword evidence="2" id="KW-1185">Reference proteome</keyword>
<accession>A0A409WS24</accession>
<sequence>MPGTHNIVPMVYNFSDHIAYPAKLDPLDSSLVTWAQQLGSASDRPPHICVSSEIEDFSNTASVVNPPCFEPLER</sequence>
<name>A0A409WS24_9AGAR</name>
<comment type="caution">
    <text evidence="1">The sequence shown here is derived from an EMBL/GenBank/DDBJ whole genome shotgun (WGS) entry which is preliminary data.</text>
</comment>
<evidence type="ECO:0000313" key="1">
    <source>
        <dbReference type="EMBL" id="PPQ81320.1"/>
    </source>
</evidence>
<dbReference type="InParanoid" id="A0A409WS24"/>
<proteinExistence type="predicted"/>
<evidence type="ECO:0000313" key="2">
    <source>
        <dbReference type="Proteomes" id="UP000284706"/>
    </source>
</evidence>
<organism evidence="1 2">
    <name type="scientific">Gymnopilus dilepis</name>
    <dbReference type="NCBI Taxonomy" id="231916"/>
    <lineage>
        <taxon>Eukaryota</taxon>
        <taxon>Fungi</taxon>
        <taxon>Dikarya</taxon>
        <taxon>Basidiomycota</taxon>
        <taxon>Agaricomycotina</taxon>
        <taxon>Agaricomycetes</taxon>
        <taxon>Agaricomycetidae</taxon>
        <taxon>Agaricales</taxon>
        <taxon>Agaricineae</taxon>
        <taxon>Hymenogastraceae</taxon>
        <taxon>Gymnopilus</taxon>
    </lineage>
</organism>
<protein>
    <submittedName>
        <fullName evidence="1">Uncharacterized protein</fullName>
    </submittedName>
</protein>
<reference evidence="1 2" key="1">
    <citation type="journal article" date="2018" name="Evol. Lett.">
        <title>Horizontal gene cluster transfer increased hallucinogenic mushroom diversity.</title>
        <authorList>
            <person name="Reynolds H.T."/>
            <person name="Vijayakumar V."/>
            <person name="Gluck-Thaler E."/>
            <person name="Korotkin H.B."/>
            <person name="Matheny P.B."/>
            <person name="Slot J.C."/>
        </authorList>
    </citation>
    <scope>NUCLEOTIDE SEQUENCE [LARGE SCALE GENOMIC DNA]</scope>
    <source>
        <strain evidence="1 2">SRW20</strain>
    </source>
</reference>
<gene>
    <name evidence="1" type="ORF">CVT26_014435</name>
</gene>
<dbReference type="Proteomes" id="UP000284706">
    <property type="component" value="Unassembled WGS sequence"/>
</dbReference>
<dbReference type="AlphaFoldDB" id="A0A409WS24"/>